<dbReference type="InterPro" id="IPR000477">
    <property type="entry name" value="RT_dom"/>
</dbReference>
<dbReference type="PANTHER" id="PTHR33116:SF86">
    <property type="entry name" value="REVERSE TRANSCRIPTASE DOMAIN-CONTAINING PROTEIN"/>
    <property type="match status" value="1"/>
</dbReference>
<gene>
    <name evidence="2" type="ORF">LIER_10484</name>
</gene>
<accession>A0AAV3PPG4</accession>
<dbReference type="Pfam" id="PF00078">
    <property type="entry name" value="RVT_1"/>
    <property type="match status" value="1"/>
</dbReference>
<dbReference type="Proteomes" id="UP001454036">
    <property type="component" value="Unassembled WGS sequence"/>
</dbReference>
<dbReference type="PROSITE" id="PS50878">
    <property type="entry name" value="RT_POL"/>
    <property type="match status" value="1"/>
</dbReference>
<dbReference type="EMBL" id="BAABME010001864">
    <property type="protein sequence ID" value="GAA0151857.1"/>
    <property type="molecule type" value="Genomic_DNA"/>
</dbReference>
<protein>
    <recommendedName>
        <fullName evidence="1">Reverse transcriptase domain-containing protein</fullName>
    </recommendedName>
</protein>
<proteinExistence type="predicted"/>
<evidence type="ECO:0000313" key="2">
    <source>
        <dbReference type="EMBL" id="GAA0151857.1"/>
    </source>
</evidence>
<dbReference type="AlphaFoldDB" id="A0AAV3PPG4"/>
<comment type="caution">
    <text evidence="2">The sequence shown here is derived from an EMBL/GenBank/DDBJ whole genome shotgun (WGS) entry which is preliminary data.</text>
</comment>
<name>A0AAV3PPG4_LITER</name>
<feature type="domain" description="Reverse transcriptase" evidence="1">
    <location>
        <begin position="1"/>
        <end position="209"/>
    </location>
</feature>
<dbReference type="PANTHER" id="PTHR33116">
    <property type="entry name" value="REVERSE TRANSCRIPTASE ZINC-BINDING DOMAIN-CONTAINING PROTEIN-RELATED-RELATED"/>
    <property type="match status" value="1"/>
</dbReference>
<reference evidence="2 3" key="1">
    <citation type="submission" date="2024-01" db="EMBL/GenBank/DDBJ databases">
        <title>The complete chloroplast genome sequence of Lithospermum erythrorhizon: insights into the phylogenetic relationship among Boraginaceae species and the maternal lineages of purple gromwells.</title>
        <authorList>
            <person name="Okada T."/>
            <person name="Watanabe K."/>
        </authorList>
    </citation>
    <scope>NUCLEOTIDE SEQUENCE [LARGE SCALE GENOMIC DNA]</scope>
</reference>
<evidence type="ECO:0000313" key="3">
    <source>
        <dbReference type="Proteomes" id="UP001454036"/>
    </source>
</evidence>
<evidence type="ECO:0000259" key="1">
    <source>
        <dbReference type="PROSITE" id="PS50878"/>
    </source>
</evidence>
<sequence>MKKGKVPGLDGLPASFYEFYWDMMAGDVCDMILKCVNDEIFLKKFNFTLISLIPKVPQPSDITQFRHIALCNTTAKLIARLLAERGLRQGNPLSPYLFIICTEGLISLLNGEVSRGSLSGICLGQGGKLISRLLFADDTVLFGEATQGEARSIMSILQQYEVLSGQRVSVQKSAVMFSPNVGSVTWGAISNILGMREVTTHGTYLGLPSSIGSSKKDVFSSLIGRVKNRIEDWKPKLLSKAGKFVFITSVLQAVPTLDMQYFKLPIHYCHELYSQVANYWWGSTDNKGGLGFRDNHVFNIALLSKQAWRIVSNPSSELAQMFRAKYYPHSNFWNAFLGQSPSLTWKSLLTARDLLIKGKKWTVCNGKSIKV</sequence>
<keyword evidence="3" id="KW-1185">Reference proteome</keyword>
<organism evidence="2 3">
    <name type="scientific">Lithospermum erythrorhizon</name>
    <name type="common">Purple gromwell</name>
    <name type="synonym">Lithospermum officinale var. erythrorhizon</name>
    <dbReference type="NCBI Taxonomy" id="34254"/>
    <lineage>
        <taxon>Eukaryota</taxon>
        <taxon>Viridiplantae</taxon>
        <taxon>Streptophyta</taxon>
        <taxon>Embryophyta</taxon>
        <taxon>Tracheophyta</taxon>
        <taxon>Spermatophyta</taxon>
        <taxon>Magnoliopsida</taxon>
        <taxon>eudicotyledons</taxon>
        <taxon>Gunneridae</taxon>
        <taxon>Pentapetalae</taxon>
        <taxon>asterids</taxon>
        <taxon>lamiids</taxon>
        <taxon>Boraginales</taxon>
        <taxon>Boraginaceae</taxon>
        <taxon>Boraginoideae</taxon>
        <taxon>Lithospermeae</taxon>
        <taxon>Lithospermum</taxon>
    </lineage>
</organism>